<protein>
    <submittedName>
        <fullName evidence="1">Uncharacterized protein</fullName>
    </submittedName>
</protein>
<dbReference type="EMBL" id="KT070867">
    <property type="protein sequence ID" value="AKQ08344.1"/>
    <property type="molecule type" value="Genomic_DNA"/>
</dbReference>
<proteinExistence type="predicted"/>
<accession>A0A218KBS3</accession>
<gene>
    <name evidence="1" type="ORF">PBC2_029</name>
</gene>
<organism evidence="1 2">
    <name type="scientific">Bacillus phage PBC2</name>
    <dbReference type="NCBI Taxonomy" id="1675029"/>
    <lineage>
        <taxon>Viruses</taxon>
        <taxon>Duplodnaviria</taxon>
        <taxon>Heunggongvirae</taxon>
        <taxon>Uroviricota</taxon>
        <taxon>Caudoviricetes</taxon>
        <taxon>Andregratiavirinae</taxon>
        <taxon>Haetaevirus</taxon>
        <taxon>Haetaevirus PBC2</taxon>
    </lineage>
</organism>
<reference evidence="1 2" key="1">
    <citation type="submission" date="2015-06" db="EMBL/GenBank/DDBJ databases">
        <title>Complete genome sequence of Bacillus cereus phage PBC2.</title>
        <authorList>
            <person name="Kong M."/>
            <person name="Ryu S."/>
        </authorList>
    </citation>
    <scope>NUCLEOTIDE SEQUENCE [LARGE SCALE GENOMIC DNA]</scope>
</reference>
<name>A0A218KBS3_9CAUD</name>
<dbReference type="Proteomes" id="UP000223102">
    <property type="component" value="Segment"/>
</dbReference>
<sequence length="60" mass="7312">MQLWWRVNGSAEFGRAIRWLLLYGVLSNNRFEKLDSKNFKKWQKKNDNKDYDSYLDVARV</sequence>
<evidence type="ECO:0000313" key="2">
    <source>
        <dbReference type="Proteomes" id="UP000223102"/>
    </source>
</evidence>
<keyword evidence="2" id="KW-1185">Reference proteome</keyword>
<evidence type="ECO:0000313" key="1">
    <source>
        <dbReference type="EMBL" id="AKQ08344.1"/>
    </source>
</evidence>